<comment type="caution">
    <text evidence="1">The sequence shown here is derived from an EMBL/GenBank/DDBJ whole genome shotgun (WGS) entry which is preliminary data.</text>
</comment>
<organism evidence="1 2">
    <name type="scientific">Verticillium longisporum</name>
    <name type="common">Verticillium dahliae var. longisporum</name>
    <dbReference type="NCBI Taxonomy" id="100787"/>
    <lineage>
        <taxon>Eukaryota</taxon>
        <taxon>Fungi</taxon>
        <taxon>Dikarya</taxon>
        <taxon>Ascomycota</taxon>
        <taxon>Pezizomycotina</taxon>
        <taxon>Sordariomycetes</taxon>
        <taxon>Hypocreomycetidae</taxon>
        <taxon>Glomerellales</taxon>
        <taxon>Plectosphaerellaceae</taxon>
        <taxon>Verticillium</taxon>
    </lineage>
</organism>
<protein>
    <submittedName>
        <fullName evidence="1">Uncharacterized protein</fullName>
    </submittedName>
</protein>
<name>A0A8I2Z8S9_VERLO</name>
<dbReference type="AlphaFoldDB" id="A0A8I2Z8S9"/>
<evidence type="ECO:0000313" key="1">
    <source>
        <dbReference type="EMBL" id="KAG7121654.1"/>
    </source>
</evidence>
<evidence type="ECO:0000313" key="2">
    <source>
        <dbReference type="Proteomes" id="UP000689129"/>
    </source>
</evidence>
<gene>
    <name evidence="1" type="ORF">HYQ45_014424</name>
</gene>
<reference evidence="1" key="1">
    <citation type="journal article" date="2021" name="Mol. Plant Pathol.">
        <title>A 20-kb lineage-specific genomic region tames virulence in pathogenic amphidiploid Verticillium longisporum.</title>
        <authorList>
            <person name="Harting R."/>
            <person name="Starke J."/>
            <person name="Kusch H."/>
            <person name="Poggeler S."/>
            <person name="Maurus I."/>
            <person name="Schluter R."/>
            <person name="Landesfeind M."/>
            <person name="Bulla I."/>
            <person name="Nowrousian M."/>
            <person name="de Jonge R."/>
            <person name="Stahlhut G."/>
            <person name="Hoff K.J."/>
            <person name="Asshauer K.P."/>
            <person name="Thurmer A."/>
            <person name="Stanke M."/>
            <person name="Daniel R."/>
            <person name="Morgenstern B."/>
            <person name="Thomma B.P.H.J."/>
            <person name="Kronstad J.W."/>
            <person name="Braus-Stromeyer S.A."/>
            <person name="Braus G.H."/>
        </authorList>
    </citation>
    <scope>NUCLEOTIDE SEQUENCE</scope>
    <source>
        <strain evidence="1">Vl32</strain>
    </source>
</reference>
<dbReference type="EMBL" id="JAEMWZ010000365">
    <property type="protein sequence ID" value="KAG7121654.1"/>
    <property type="molecule type" value="Genomic_DNA"/>
</dbReference>
<proteinExistence type="predicted"/>
<sequence>MFHKKHEAAGWLDRDARLRSVGEADSVYCLLSFGGHSQKPRRTMLGAIYHVDMASTPATVICFHKMAWRRQHRDDGTRQ</sequence>
<dbReference type="Proteomes" id="UP000689129">
    <property type="component" value="Unassembled WGS sequence"/>
</dbReference>
<accession>A0A8I2Z8S9</accession>